<evidence type="ECO:0000256" key="1">
    <source>
        <dbReference type="SAM" id="Phobius"/>
    </source>
</evidence>
<accession>A0A9D4C3R1</accession>
<proteinExistence type="predicted"/>
<feature type="transmembrane region" description="Helical" evidence="1">
    <location>
        <begin position="22"/>
        <end position="40"/>
    </location>
</feature>
<keyword evidence="1" id="KW-0812">Transmembrane</keyword>
<dbReference type="AlphaFoldDB" id="A0A9D4C3R1"/>
<dbReference type="EMBL" id="JAIWYP010000013">
    <property type="protein sequence ID" value="KAH3716846.1"/>
    <property type="molecule type" value="Genomic_DNA"/>
</dbReference>
<evidence type="ECO:0000313" key="3">
    <source>
        <dbReference type="Proteomes" id="UP000828390"/>
    </source>
</evidence>
<comment type="caution">
    <text evidence="2">The sequence shown here is derived from an EMBL/GenBank/DDBJ whole genome shotgun (WGS) entry which is preliminary data.</text>
</comment>
<keyword evidence="1" id="KW-0472">Membrane</keyword>
<dbReference type="Proteomes" id="UP000828390">
    <property type="component" value="Unassembled WGS sequence"/>
</dbReference>
<name>A0A9D4C3R1_DREPO</name>
<sequence>MGQTKCDEQTVHHLDRKAKMKYFAVGILVVFVAFAVVASAEDDKLPDQELLEAVERAIENANNDKRIYFLNEKVCNEILECDKRSWWAKDACRTYCSFW</sequence>
<keyword evidence="3" id="KW-1185">Reference proteome</keyword>
<reference evidence="2" key="2">
    <citation type="submission" date="2020-11" db="EMBL/GenBank/DDBJ databases">
        <authorList>
            <person name="McCartney M.A."/>
            <person name="Auch B."/>
            <person name="Kono T."/>
            <person name="Mallez S."/>
            <person name="Becker A."/>
            <person name="Gohl D.M."/>
            <person name="Silverstein K.A.T."/>
            <person name="Koren S."/>
            <person name="Bechman K.B."/>
            <person name="Herman A."/>
            <person name="Abrahante J.E."/>
            <person name="Garbe J."/>
        </authorList>
    </citation>
    <scope>NUCLEOTIDE SEQUENCE</scope>
    <source>
        <strain evidence="2">Duluth1</strain>
        <tissue evidence="2">Whole animal</tissue>
    </source>
</reference>
<gene>
    <name evidence="2" type="ORF">DPMN_059577</name>
</gene>
<protein>
    <submittedName>
        <fullName evidence="2">Uncharacterized protein</fullName>
    </submittedName>
</protein>
<keyword evidence="1" id="KW-1133">Transmembrane helix</keyword>
<organism evidence="2 3">
    <name type="scientific">Dreissena polymorpha</name>
    <name type="common">Zebra mussel</name>
    <name type="synonym">Mytilus polymorpha</name>
    <dbReference type="NCBI Taxonomy" id="45954"/>
    <lineage>
        <taxon>Eukaryota</taxon>
        <taxon>Metazoa</taxon>
        <taxon>Spiralia</taxon>
        <taxon>Lophotrochozoa</taxon>
        <taxon>Mollusca</taxon>
        <taxon>Bivalvia</taxon>
        <taxon>Autobranchia</taxon>
        <taxon>Heteroconchia</taxon>
        <taxon>Euheterodonta</taxon>
        <taxon>Imparidentia</taxon>
        <taxon>Neoheterodontei</taxon>
        <taxon>Myida</taxon>
        <taxon>Dreissenoidea</taxon>
        <taxon>Dreissenidae</taxon>
        <taxon>Dreissena</taxon>
    </lineage>
</organism>
<reference evidence="2" key="1">
    <citation type="journal article" date="2019" name="bioRxiv">
        <title>The Genome of the Zebra Mussel, Dreissena polymorpha: A Resource for Invasive Species Research.</title>
        <authorList>
            <person name="McCartney M.A."/>
            <person name="Auch B."/>
            <person name="Kono T."/>
            <person name="Mallez S."/>
            <person name="Zhang Y."/>
            <person name="Obille A."/>
            <person name="Becker A."/>
            <person name="Abrahante J.E."/>
            <person name="Garbe J."/>
            <person name="Badalamenti J.P."/>
            <person name="Herman A."/>
            <person name="Mangelson H."/>
            <person name="Liachko I."/>
            <person name="Sullivan S."/>
            <person name="Sone E.D."/>
            <person name="Koren S."/>
            <person name="Silverstein K.A.T."/>
            <person name="Beckman K.B."/>
            <person name="Gohl D.M."/>
        </authorList>
    </citation>
    <scope>NUCLEOTIDE SEQUENCE</scope>
    <source>
        <strain evidence="2">Duluth1</strain>
        <tissue evidence="2">Whole animal</tissue>
    </source>
</reference>
<evidence type="ECO:0000313" key="2">
    <source>
        <dbReference type="EMBL" id="KAH3716846.1"/>
    </source>
</evidence>